<dbReference type="EMBL" id="PFBC01000034">
    <property type="protein sequence ID" value="PIR87900.1"/>
    <property type="molecule type" value="Genomic_DNA"/>
</dbReference>
<gene>
    <name evidence="2" type="ORF">COU10_02120</name>
</gene>
<proteinExistence type="predicted"/>
<sequence length="144" mass="16335">MAIVVLALIAVVVAIFQANFMFLLFIIIALVVILFLANNTPKMMECALSDEGIAVIREGLTEESAEEGEFYAYPELSGFAIHHNPLDTEYSEIILRKKEKLSTYVKIMIADHSALKAKEILDYYLPEFEYEESFSDHLLKRIGL</sequence>
<keyword evidence="1" id="KW-0812">Transmembrane</keyword>
<keyword evidence="1" id="KW-1133">Transmembrane helix</keyword>
<dbReference type="AlphaFoldDB" id="A0A2H0UNC6"/>
<organism evidence="2 3">
    <name type="scientific">Candidatus Harrisonbacteria bacterium CG10_big_fil_rev_8_21_14_0_10_45_28</name>
    <dbReference type="NCBI Taxonomy" id="1974586"/>
    <lineage>
        <taxon>Bacteria</taxon>
        <taxon>Candidatus Harrisoniibacteriota</taxon>
    </lineage>
</organism>
<name>A0A2H0UNC6_9BACT</name>
<accession>A0A2H0UNC6</accession>
<evidence type="ECO:0000313" key="3">
    <source>
        <dbReference type="Proteomes" id="UP000230903"/>
    </source>
</evidence>
<evidence type="ECO:0000313" key="2">
    <source>
        <dbReference type="EMBL" id="PIR87900.1"/>
    </source>
</evidence>
<evidence type="ECO:0000256" key="1">
    <source>
        <dbReference type="SAM" id="Phobius"/>
    </source>
</evidence>
<keyword evidence="1" id="KW-0472">Membrane</keyword>
<reference evidence="3" key="1">
    <citation type="submission" date="2017-09" db="EMBL/GenBank/DDBJ databases">
        <title>Depth-based differentiation of microbial function through sediment-hosted aquifers and enrichment of novel symbionts in the deep terrestrial subsurface.</title>
        <authorList>
            <person name="Probst A.J."/>
            <person name="Ladd B."/>
            <person name="Jarett J.K."/>
            <person name="Geller-Mcgrath D.E."/>
            <person name="Sieber C.M.K."/>
            <person name="Emerson J.B."/>
            <person name="Anantharaman K."/>
            <person name="Thomas B.C."/>
            <person name="Malmstrom R."/>
            <person name="Stieglmeier M."/>
            <person name="Klingl A."/>
            <person name="Woyke T."/>
            <person name="Ryan C.M."/>
            <person name="Banfield J.F."/>
        </authorList>
    </citation>
    <scope>NUCLEOTIDE SEQUENCE [LARGE SCALE GENOMIC DNA]</scope>
</reference>
<comment type="caution">
    <text evidence="2">The sequence shown here is derived from an EMBL/GenBank/DDBJ whole genome shotgun (WGS) entry which is preliminary data.</text>
</comment>
<feature type="transmembrane region" description="Helical" evidence="1">
    <location>
        <begin position="6"/>
        <end position="36"/>
    </location>
</feature>
<protein>
    <submittedName>
        <fullName evidence="2">Uncharacterized protein</fullName>
    </submittedName>
</protein>
<dbReference type="Proteomes" id="UP000230903">
    <property type="component" value="Unassembled WGS sequence"/>
</dbReference>